<dbReference type="STRING" id="43700.ENSMALP00000024295"/>
<accession>A0A3Q3K4Y3</accession>
<name>A0A3Q3K4Y3_MONAL</name>
<dbReference type="AlphaFoldDB" id="A0A3Q3K4Y3"/>
<sequence length="85" mass="10134">MILIYTLFVPLGKFVLGILLQLHTYIHSSISSISRNWHSNETIKQYMKHYGLGDIWRIINPTSREYTYFSSLHQSFFSNRPFSYQ</sequence>
<keyword evidence="2" id="KW-1185">Reference proteome</keyword>
<protein>
    <submittedName>
        <fullName evidence="1">Uncharacterized protein</fullName>
    </submittedName>
</protein>
<dbReference type="Proteomes" id="UP000261600">
    <property type="component" value="Unplaced"/>
</dbReference>
<proteinExistence type="predicted"/>
<dbReference type="Ensembl" id="ENSMALT00000024753.1">
    <property type="protein sequence ID" value="ENSMALP00000024295.1"/>
    <property type="gene ID" value="ENSMALG00000016944.1"/>
</dbReference>
<reference evidence="1" key="1">
    <citation type="submission" date="2025-08" db="UniProtKB">
        <authorList>
            <consortium name="Ensembl"/>
        </authorList>
    </citation>
    <scope>IDENTIFICATION</scope>
</reference>
<evidence type="ECO:0000313" key="1">
    <source>
        <dbReference type="Ensembl" id="ENSMALP00000024295.1"/>
    </source>
</evidence>
<evidence type="ECO:0000313" key="2">
    <source>
        <dbReference type="Proteomes" id="UP000261600"/>
    </source>
</evidence>
<organism evidence="1 2">
    <name type="scientific">Monopterus albus</name>
    <name type="common">Swamp eel</name>
    <dbReference type="NCBI Taxonomy" id="43700"/>
    <lineage>
        <taxon>Eukaryota</taxon>
        <taxon>Metazoa</taxon>
        <taxon>Chordata</taxon>
        <taxon>Craniata</taxon>
        <taxon>Vertebrata</taxon>
        <taxon>Euteleostomi</taxon>
        <taxon>Actinopterygii</taxon>
        <taxon>Neopterygii</taxon>
        <taxon>Teleostei</taxon>
        <taxon>Neoteleostei</taxon>
        <taxon>Acanthomorphata</taxon>
        <taxon>Anabantaria</taxon>
        <taxon>Synbranchiformes</taxon>
        <taxon>Synbranchidae</taxon>
        <taxon>Monopterus</taxon>
    </lineage>
</organism>
<reference evidence="1" key="2">
    <citation type="submission" date="2025-09" db="UniProtKB">
        <authorList>
            <consortium name="Ensembl"/>
        </authorList>
    </citation>
    <scope>IDENTIFICATION</scope>
</reference>